<evidence type="ECO:0000313" key="2">
    <source>
        <dbReference type="Proteomes" id="UP001597086"/>
    </source>
</evidence>
<dbReference type="InterPro" id="IPR023214">
    <property type="entry name" value="HAD_sf"/>
</dbReference>
<dbReference type="Gene3D" id="1.10.10.10">
    <property type="entry name" value="Winged helix-like DNA-binding domain superfamily/Winged helix DNA-binding domain"/>
    <property type="match status" value="1"/>
</dbReference>
<proteinExistence type="predicted"/>
<dbReference type="Proteomes" id="UP001597086">
    <property type="component" value="Unassembled WGS sequence"/>
</dbReference>
<dbReference type="RefSeq" id="WP_386115227.1">
    <property type="nucleotide sequence ID" value="NZ_JBHTKM010000033.1"/>
</dbReference>
<protein>
    <submittedName>
        <fullName evidence="1">Uncharacterized protein</fullName>
    </submittedName>
</protein>
<dbReference type="InterPro" id="IPR036412">
    <property type="entry name" value="HAD-like_sf"/>
</dbReference>
<accession>A0ABW3KRP8</accession>
<organism evidence="1 2">
    <name type="scientific">Winogradskyella rapida</name>
    <dbReference type="NCBI Taxonomy" id="549701"/>
    <lineage>
        <taxon>Bacteria</taxon>
        <taxon>Pseudomonadati</taxon>
        <taxon>Bacteroidota</taxon>
        <taxon>Flavobacteriia</taxon>
        <taxon>Flavobacteriales</taxon>
        <taxon>Flavobacteriaceae</taxon>
        <taxon>Winogradskyella</taxon>
    </lineage>
</organism>
<evidence type="ECO:0000313" key="1">
    <source>
        <dbReference type="EMBL" id="MFD1015483.1"/>
    </source>
</evidence>
<dbReference type="EMBL" id="JBHTKM010000033">
    <property type="protein sequence ID" value="MFD1015483.1"/>
    <property type="molecule type" value="Genomic_DNA"/>
</dbReference>
<comment type="caution">
    <text evidence="1">The sequence shown here is derived from an EMBL/GenBank/DDBJ whole genome shotgun (WGS) entry which is preliminary data.</text>
</comment>
<dbReference type="SUPFAM" id="SSF56784">
    <property type="entry name" value="HAD-like"/>
    <property type="match status" value="1"/>
</dbReference>
<dbReference type="Gene3D" id="3.40.50.1000">
    <property type="entry name" value="HAD superfamily/HAD-like"/>
    <property type="match status" value="1"/>
</dbReference>
<dbReference type="InterPro" id="IPR036388">
    <property type="entry name" value="WH-like_DNA-bd_sf"/>
</dbReference>
<gene>
    <name evidence="1" type="ORF">ACFQ13_06085</name>
</gene>
<reference evidence="2" key="1">
    <citation type="journal article" date="2019" name="Int. J. Syst. Evol. Microbiol.">
        <title>The Global Catalogue of Microorganisms (GCM) 10K type strain sequencing project: providing services to taxonomists for standard genome sequencing and annotation.</title>
        <authorList>
            <consortium name="The Broad Institute Genomics Platform"/>
            <consortium name="The Broad Institute Genome Sequencing Center for Infectious Disease"/>
            <person name="Wu L."/>
            <person name="Ma J."/>
        </authorList>
    </citation>
    <scope>NUCLEOTIDE SEQUENCE [LARGE SCALE GENOMIC DNA]</scope>
    <source>
        <strain evidence="2">CCUG 56098</strain>
    </source>
</reference>
<keyword evidence="2" id="KW-1185">Reference proteome</keyword>
<name>A0ABW3KRP8_9FLAO</name>
<sequence length="239" mass="27958">MNISFDLDSTLIPNGKEFETEKRNGIAKLFGIEKMRKGTRELISDLQNQGHKVHIYTTSYRTKTKIRLTLKYYGIKVSRIVNEKENRKVLKSRNINSSKFPPAFDFDLHIDDLKGVGIESEKFNFKAIIVEPTDKNWIEKIKSGIQQTYLLKPLKRLLKELWLHSDNCVEPIEHIWFSIKEVAQSTGYKNEEIRKYLNLLVDNKYIENTSTKPLLYEFTEKGKDIKTDCEIEQIIKNVG</sequence>